<dbReference type="InterPro" id="IPR001845">
    <property type="entry name" value="HTH_ArsR_DNA-bd_dom"/>
</dbReference>
<dbReference type="SMART" id="SM00418">
    <property type="entry name" value="HTH_ARSR"/>
    <property type="match status" value="1"/>
</dbReference>
<keyword evidence="6" id="KW-1185">Reference proteome</keyword>
<sequence length="124" mass="14214">MDENVDGQVRDRLSKLDDEPTDRIERLVRSQTDDDRAEARYQIVAALSNAERLRMLSLLVECECCTCELRAALDLPQSTVSTHLSQLFDAGLVHRRREGRWRYYRAAEGVEKLFAALDIVCEGE</sequence>
<dbReference type="InterPro" id="IPR011991">
    <property type="entry name" value="ArsR-like_HTH"/>
</dbReference>
<dbReference type="Gene3D" id="1.10.10.10">
    <property type="entry name" value="Winged helix-like DNA-binding domain superfamily/Winged helix DNA-binding domain"/>
    <property type="match status" value="1"/>
</dbReference>
<dbReference type="InterPro" id="IPR036388">
    <property type="entry name" value="WH-like_DNA-bd_sf"/>
</dbReference>
<dbReference type="STRING" id="1457250.GCA_000755225_00149"/>
<dbReference type="AlphaFoldDB" id="A0A4D6HDY6"/>
<evidence type="ECO:0000256" key="2">
    <source>
        <dbReference type="ARBA" id="ARBA00023125"/>
    </source>
</evidence>
<dbReference type="Proteomes" id="UP000296706">
    <property type="component" value="Chromosome"/>
</dbReference>
<dbReference type="PANTHER" id="PTHR43132:SF2">
    <property type="entry name" value="ARSENICAL RESISTANCE OPERON REPRESSOR ARSR-RELATED"/>
    <property type="match status" value="1"/>
</dbReference>
<dbReference type="GO" id="GO:0003700">
    <property type="term" value="F:DNA-binding transcription factor activity"/>
    <property type="evidence" value="ECO:0007669"/>
    <property type="project" value="InterPro"/>
</dbReference>
<dbReference type="InterPro" id="IPR036390">
    <property type="entry name" value="WH_DNA-bd_sf"/>
</dbReference>
<evidence type="ECO:0000313" key="6">
    <source>
        <dbReference type="Proteomes" id="UP000296706"/>
    </source>
</evidence>
<accession>A0A4D6HDY6</accession>
<dbReference type="KEGG" id="hsn:DV733_06675"/>
<dbReference type="Pfam" id="PF01022">
    <property type="entry name" value="HTH_5"/>
    <property type="match status" value="1"/>
</dbReference>
<dbReference type="PRINTS" id="PR00778">
    <property type="entry name" value="HTHARSR"/>
</dbReference>
<dbReference type="EMBL" id="CP031310">
    <property type="protein sequence ID" value="QCC50947.1"/>
    <property type="molecule type" value="Genomic_DNA"/>
</dbReference>
<dbReference type="PROSITE" id="PS50987">
    <property type="entry name" value="HTH_ARSR_2"/>
    <property type="match status" value="1"/>
</dbReference>
<dbReference type="GeneID" id="39847533"/>
<gene>
    <name evidence="5" type="ORF">DV733_06675</name>
</gene>
<proteinExistence type="predicted"/>
<reference evidence="5 6" key="1">
    <citation type="journal article" date="2019" name="Nat. Commun.">
        <title>A new type of DNA phosphorothioation-based antiviral system in archaea.</title>
        <authorList>
            <person name="Xiong L."/>
            <person name="Liu S."/>
            <person name="Chen S."/>
            <person name="Xiao Y."/>
            <person name="Zhu B."/>
            <person name="Gao Y."/>
            <person name="Zhang Y."/>
            <person name="Chen B."/>
            <person name="Luo J."/>
            <person name="Deng Z."/>
            <person name="Chen X."/>
            <person name="Wang L."/>
            <person name="Chen S."/>
        </authorList>
    </citation>
    <scope>NUCLEOTIDE SEQUENCE [LARGE SCALE GENOMIC DNA]</scope>
    <source>
        <strain evidence="5 6">CBA1105</strain>
    </source>
</reference>
<protein>
    <submittedName>
        <fullName evidence="5">ArsR family transcriptional regulator</fullName>
    </submittedName>
</protein>
<evidence type="ECO:0000256" key="3">
    <source>
        <dbReference type="ARBA" id="ARBA00023163"/>
    </source>
</evidence>
<dbReference type="NCBIfam" id="NF033788">
    <property type="entry name" value="HTH_metalloreg"/>
    <property type="match status" value="1"/>
</dbReference>
<dbReference type="CDD" id="cd00090">
    <property type="entry name" value="HTH_ARSR"/>
    <property type="match status" value="1"/>
</dbReference>
<dbReference type="RefSeq" id="WP_049995500.1">
    <property type="nucleotide sequence ID" value="NZ_CP031310.1"/>
</dbReference>
<keyword evidence="3" id="KW-0804">Transcription</keyword>
<evidence type="ECO:0000259" key="4">
    <source>
        <dbReference type="PROSITE" id="PS50987"/>
    </source>
</evidence>
<keyword evidence="2" id="KW-0238">DNA-binding</keyword>
<name>A0A4D6HDY6_9EURY</name>
<dbReference type="InterPro" id="IPR051011">
    <property type="entry name" value="Metal_resp_trans_reg"/>
</dbReference>
<dbReference type="GO" id="GO:0003677">
    <property type="term" value="F:DNA binding"/>
    <property type="evidence" value="ECO:0007669"/>
    <property type="project" value="UniProtKB-KW"/>
</dbReference>
<organism evidence="5 6">
    <name type="scientific">Halapricum salinum</name>
    <dbReference type="NCBI Taxonomy" id="1457250"/>
    <lineage>
        <taxon>Archaea</taxon>
        <taxon>Methanobacteriati</taxon>
        <taxon>Methanobacteriota</taxon>
        <taxon>Stenosarchaea group</taxon>
        <taxon>Halobacteria</taxon>
        <taxon>Halobacteriales</taxon>
        <taxon>Haloarculaceae</taxon>
        <taxon>Halapricum</taxon>
    </lineage>
</organism>
<keyword evidence="1" id="KW-0805">Transcription regulation</keyword>
<dbReference type="PANTHER" id="PTHR43132">
    <property type="entry name" value="ARSENICAL RESISTANCE OPERON REPRESSOR ARSR-RELATED"/>
    <property type="match status" value="1"/>
</dbReference>
<evidence type="ECO:0000256" key="1">
    <source>
        <dbReference type="ARBA" id="ARBA00023015"/>
    </source>
</evidence>
<feature type="domain" description="HTH arsR-type" evidence="4">
    <location>
        <begin position="32"/>
        <end position="124"/>
    </location>
</feature>
<evidence type="ECO:0000313" key="5">
    <source>
        <dbReference type="EMBL" id="QCC50947.1"/>
    </source>
</evidence>
<dbReference type="SUPFAM" id="SSF46785">
    <property type="entry name" value="Winged helix' DNA-binding domain"/>
    <property type="match status" value="1"/>
</dbReference>